<protein>
    <submittedName>
        <fullName evidence="1">Uncharacterized protein</fullName>
    </submittedName>
</protein>
<dbReference type="AlphaFoldDB" id="A0A9P0PJK9"/>
<evidence type="ECO:0000313" key="2">
    <source>
        <dbReference type="Proteomes" id="UP001152888"/>
    </source>
</evidence>
<evidence type="ECO:0000313" key="1">
    <source>
        <dbReference type="EMBL" id="CAH1986401.1"/>
    </source>
</evidence>
<sequence length="33" mass="4014">MNSILYRSVYVHKLPLMVKRIIIFICYNDSRQV</sequence>
<name>A0A9P0PJK9_ACAOB</name>
<reference evidence="1" key="1">
    <citation type="submission" date="2022-03" db="EMBL/GenBank/DDBJ databases">
        <authorList>
            <person name="Sayadi A."/>
        </authorList>
    </citation>
    <scope>NUCLEOTIDE SEQUENCE</scope>
</reference>
<gene>
    <name evidence="1" type="ORF">ACAOBT_LOCUS17224</name>
</gene>
<comment type="caution">
    <text evidence="1">The sequence shown here is derived from an EMBL/GenBank/DDBJ whole genome shotgun (WGS) entry which is preliminary data.</text>
</comment>
<organism evidence="1 2">
    <name type="scientific">Acanthoscelides obtectus</name>
    <name type="common">Bean weevil</name>
    <name type="synonym">Bruchus obtectus</name>
    <dbReference type="NCBI Taxonomy" id="200917"/>
    <lineage>
        <taxon>Eukaryota</taxon>
        <taxon>Metazoa</taxon>
        <taxon>Ecdysozoa</taxon>
        <taxon>Arthropoda</taxon>
        <taxon>Hexapoda</taxon>
        <taxon>Insecta</taxon>
        <taxon>Pterygota</taxon>
        <taxon>Neoptera</taxon>
        <taxon>Endopterygota</taxon>
        <taxon>Coleoptera</taxon>
        <taxon>Polyphaga</taxon>
        <taxon>Cucujiformia</taxon>
        <taxon>Chrysomeloidea</taxon>
        <taxon>Chrysomelidae</taxon>
        <taxon>Bruchinae</taxon>
        <taxon>Bruchini</taxon>
        <taxon>Acanthoscelides</taxon>
    </lineage>
</organism>
<proteinExistence type="predicted"/>
<dbReference type="EMBL" id="CAKOFQ010006998">
    <property type="protein sequence ID" value="CAH1986401.1"/>
    <property type="molecule type" value="Genomic_DNA"/>
</dbReference>
<accession>A0A9P0PJK9</accession>
<keyword evidence="2" id="KW-1185">Reference proteome</keyword>
<dbReference type="Proteomes" id="UP001152888">
    <property type="component" value="Unassembled WGS sequence"/>
</dbReference>